<evidence type="ECO:0000313" key="1">
    <source>
        <dbReference type="EMBL" id="MDR6550973.1"/>
    </source>
</evidence>
<sequence>MPDPPGMENLPIANRVQELVTPLEGNTFEGYKNEDGSVGIKNIFRGMLMDITGL</sequence>
<proteinExistence type="predicted"/>
<comment type="caution">
    <text evidence="1">The sequence shown here is derived from an EMBL/GenBank/DDBJ whole genome shotgun (WGS) entry which is preliminary data.</text>
</comment>
<protein>
    <submittedName>
        <fullName evidence="1">Uncharacterized protein</fullName>
    </submittedName>
</protein>
<evidence type="ECO:0000313" key="2">
    <source>
        <dbReference type="Proteomes" id="UP001267290"/>
    </source>
</evidence>
<organism evidence="1 2">
    <name type="scientific">Paenibacillus qinlingensis</name>
    <dbReference type="NCBI Taxonomy" id="1837343"/>
    <lineage>
        <taxon>Bacteria</taxon>
        <taxon>Bacillati</taxon>
        <taxon>Bacillota</taxon>
        <taxon>Bacilli</taxon>
        <taxon>Bacillales</taxon>
        <taxon>Paenibacillaceae</taxon>
        <taxon>Paenibacillus</taxon>
    </lineage>
</organism>
<accession>A0ABU1NU45</accession>
<dbReference type="EMBL" id="JAVDSB010000002">
    <property type="protein sequence ID" value="MDR6550973.1"/>
    <property type="molecule type" value="Genomic_DNA"/>
</dbReference>
<name>A0ABU1NU45_9BACL</name>
<reference evidence="1 2" key="1">
    <citation type="submission" date="2023-07" db="EMBL/GenBank/DDBJ databases">
        <title>Sorghum-associated microbial communities from plants grown in Nebraska, USA.</title>
        <authorList>
            <person name="Schachtman D."/>
        </authorList>
    </citation>
    <scope>NUCLEOTIDE SEQUENCE [LARGE SCALE GENOMIC DNA]</scope>
    <source>
        <strain evidence="1 2">CC258</strain>
    </source>
</reference>
<gene>
    <name evidence="1" type="ORF">J2736_002160</name>
</gene>
<keyword evidence="2" id="KW-1185">Reference proteome</keyword>
<dbReference type="Proteomes" id="UP001267290">
    <property type="component" value="Unassembled WGS sequence"/>
</dbReference>